<dbReference type="EMBL" id="KK114387">
    <property type="protein sequence ID" value="KFM62320.1"/>
    <property type="molecule type" value="Genomic_DNA"/>
</dbReference>
<name>A0A087TB31_STEMI</name>
<sequence length="87" mass="9876">MVPSSNDCHLCILPGKEKECTKLIRYNNQIYKFTIKSSDVLQKLLTEHGVIRVQMELQDIVLQVLSMRTKNSGKTKIHASLFSAIIS</sequence>
<evidence type="ECO:0000313" key="1">
    <source>
        <dbReference type="EMBL" id="KFM62320.1"/>
    </source>
</evidence>
<feature type="non-terminal residue" evidence="1">
    <location>
        <position position="87"/>
    </location>
</feature>
<organism evidence="1 2">
    <name type="scientific">Stegodyphus mimosarum</name>
    <name type="common">African social velvet spider</name>
    <dbReference type="NCBI Taxonomy" id="407821"/>
    <lineage>
        <taxon>Eukaryota</taxon>
        <taxon>Metazoa</taxon>
        <taxon>Ecdysozoa</taxon>
        <taxon>Arthropoda</taxon>
        <taxon>Chelicerata</taxon>
        <taxon>Arachnida</taxon>
        <taxon>Araneae</taxon>
        <taxon>Araneomorphae</taxon>
        <taxon>Entelegynae</taxon>
        <taxon>Eresoidea</taxon>
        <taxon>Eresidae</taxon>
        <taxon>Stegodyphus</taxon>
    </lineage>
</organism>
<dbReference type="AlphaFoldDB" id="A0A087TB31"/>
<reference evidence="1 2" key="1">
    <citation type="submission" date="2013-11" db="EMBL/GenBank/DDBJ databases">
        <title>Genome sequencing of Stegodyphus mimosarum.</title>
        <authorList>
            <person name="Bechsgaard J."/>
        </authorList>
    </citation>
    <scope>NUCLEOTIDE SEQUENCE [LARGE SCALE GENOMIC DNA]</scope>
</reference>
<evidence type="ECO:0000313" key="2">
    <source>
        <dbReference type="Proteomes" id="UP000054359"/>
    </source>
</evidence>
<dbReference type="Proteomes" id="UP000054359">
    <property type="component" value="Unassembled WGS sequence"/>
</dbReference>
<gene>
    <name evidence="1" type="ORF">X975_20971</name>
</gene>
<keyword evidence="2" id="KW-1185">Reference proteome</keyword>
<accession>A0A087TB31</accession>
<proteinExistence type="predicted"/>
<protein>
    <submittedName>
        <fullName evidence="1">Uncharacterized protein</fullName>
    </submittedName>
</protein>